<comment type="caution">
    <text evidence="1">The sequence shown here is derived from an EMBL/GenBank/DDBJ whole genome shotgun (WGS) entry which is preliminary data.</text>
</comment>
<reference evidence="2" key="1">
    <citation type="journal article" date="2023" name="Nat. Plants">
        <title>Single-cell RNA sequencing provides a high-resolution roadmap for understanding the multicellular compartmentation of specialized metabolism.</title>
        <authorList>
            <person name="Sun S."/>
            <person name="Shen X."/>
            <person name="Li Y."/>
            <person name="Li Y."/>
            <person name="Wang S."/>
            <person name="Li R."/>
            <person name="Zhang H."/>
            <person name="Shen G."/>
            <person name="Guo B."/>
            <person name="Wei J."/>
            <person name="Xu J."/>
            <person name="St-Pierre B."/>
            <person name="Chen S."/>
            <person name="Sun C."/>
        </authorList>
    </citation>
    <scope>NUCLEOTIDE SEQUENCE [LARGE SCALE GENOMIC DNA]</scope>
</reference>
<protein>
    <submittedName>
        <fullName evidence="1">Uncharacterized protein</fullName>
    </submittedName>
</protein>
<dbReference type="EMBL" id="CM044705">
    <property type="protein sequence ID" value="KAI5662336.1"/>
    <property type="molecule type" value="Genomic_DNA"/>
</dbReference>
<keyword evidence="2" id="KW-1185">Reference proteome</keyword>
<sequence>MKTSFPPGLKFVENQVNGRVRGMHYRGGCGRIDLRLHRVMLYGGVRPPSGESGGARHQGWSQGRPEAALMCLDSLRLPSYARNPHIGLARQYQSVARGVEELKKGKSSSTMEQRVGDNIGRPQVRGGRRGGLGGRGHNRPQEEFPRHESWHDDNLYEDYGDIPSNVGQA</sequence>
<organism evidence="1 2">
    <name type="scientific">Catharanthus roseus</name>
    <name type="common">Madagascar periwinkle</name>
    <name type="synonym">Vinca rosea</name>
    <dbReference type="NCBI Taxonomy" id="4058"/>
    <lineage>
        <taxon>Eukaryota</taxon>
        <taxon>Viridiplantae</taxon>
        <taxon>Streptophyta</taxon>
        <taxon>Embryophyta</taxon>
        <taxon>Tracheophyta</taxon>
        <taxon>Spermatophyta</taxon>
        <taxon>Magnoliopsida</taxon>
        <taxon>eudicotyledons</taxon>
        <taxon>Gunneridae</taxon>
        <taxon>Pentapetalae</taxon>
        <taxon>asterids</taxon>
        <taxon>lamiids</taxon>
        <taxon>Gentianales</taxon>
        <taxon>Apocynaceae</taxon>
        <taxon>Rauvolfioideae</taxon>
        <taxon>Vinceae</taxon>
        <taxon>Catharanthinae</taxon>
        <taxon>Catharanthus</taxon>
    </lineage>
</organism>
<evidence type="ECO:0000313" key="1">
    <source>
        <dbReference type="EMBL" id="KAI5662336.1"/>
    </source>
</evidence>
<dbReference type="Proteomes" id="UP001060085">
    <property type="component" value="Linkage Group LG05"/>
</dbReference>
<gene>
    <name evidence="1" type="ORF">M9H77_21659</name>
</gene>
<name>A0ACC0ANN7_CATRO</name>
<accession>A0ACC0ANN7</accession>
<evidence type="ECO:0000313" key="2">
    <source>
        <dbReference type="Proteomes" id="UP001060085"/>
    </source>
</evidence>
<proteinExistence type="predicted"/>